<dbReference type="InterPro" id="IPR003439">
    <property type="entry name" value="ABC_transporter-like_ATP-bd"/>
</dbReference>
<dbReference type="AlphaFoldDB" id="A0A1J0VK04"/>
<dbReference type="Pfam" id="PF00005">
    <property type="entry name" value="ABC_tran"/>
    <property type="match status" value="1"/>
</dbReference>
<keyword evidence="7" id="KW-1278">Translocase</keyword>
<evidence type="ECO:0000256" key="2">
    <source>
        <dbReference type="ARBA" id="ARBA00005417"/>
    </source>
</evidence>
<dbReference type="GO" id="GO:0016887">
    <property type="term" value="F:ATP hydrolysis activity"/>
    <property type="evidence" value="ECO:0007669"/>
    <property type="project" value="InterPro"/>
</dbReference>
<evidence type="ECO:0000256" key="10">
    <source>
        <dbReference type="ARBA" id="ARBA00038669"/>
    </source>
</evidence>
<dbReference type="KEGG" id="hsi:BOX17_16100"/>
<dbReference type="Pfam" id="PF08352">
    <property type="entry name" value="oligo_HPY"/>
    <property type="match status" value="1"/>
</dbReference>
<dbReference type="PANTHER" id="PTHR43297">
    <property type="entry name" value="OLIGOPEPTIDE TRANSPORT ATP-BINDING PROTEIN APPD"/>
    <property type="match status" value="1"/>
</dbReference>
<comment type="subcellular location">
    <subcellularLocation>
        <location evidence="1">Cell inner membrane</location>
        <topology evidence="1">Peripheral membrane protein</topology>
    </subcellularLocation>
</comment>
<gene>
    <name evidence="15" type="ORF">BOX17_16100</name>
</gene>
<dbReference type="PANTHER" id="PTHR43297:SF13">
    <property type="entry name" value="NICKEL ABC TRANSPORTER, ATP-BINDING PROTEIN"/>
    <property type="match status" value="1"/>
</dbReference>
<dbReference type="NCBIfam" id="TIGR01727">
    <property type="entry name" value="oligo_HPY"/>
    <property type="match status" value="1"/>
</dbReference>
<dbReference type="SMART" id="SM00382">
    <property type="entry name" value="AAA"/>
    <property type="match status" value="1"/>
</dbReference>
<evidence type="ECO:0000256" key="6">
    <source>
        <dbReference type="ARBA" id="ARBA00022840"/>
    </source>
</evidence>
<evidence type="ECO:0000256" key="7">
    <source>
        <dbReference type="ARBA" id="ARBA00022967"/>
    </source>
</evidence>
<dbReference type="GO" id="GO:0005886">
    <property type="term" value="C:plasma membrane"/>
    <property type="evidence" value="ECO:0007669"/>
    <property type="project" value="UniProtKB-SubCell"/>
</dbReference>
<keyword evidence="16" id="KW-1185">Reference proteome</keyword>
<organism evidence="15 16">
    <name type="scientific">Halomonas aestuarii</name>
    <dbReference type="NCBI Taxonomy" id="1897729"/>
    <lineage>
        <taxon>Bacteria</taxon>
        <taxon>Pseudomonadati</taxon>
        <taxon>Pseudomonadota</taxon>
        <taxon>Gammaproteobacteria</taxon>
        <taxon>Oceanospirillales</taxon>
        <taxon>Halomonadaceae</taxon>
        <taxon>Halomonas</taxon>
    </lineage>
</organism>
<evidence type="ECO:0000256" key="12">
    <source>
        <dbReference type="ARBA" id="ARBA00044143"/>
    </source>
</evidence>
<dbReference type="InterPro" id="IPR003593">
    <property type="entry name" value="AAA+_ATPase"/>
</dbReference>
<dbReference type="Gene3D" id="3.40.50.300">
    <property type="entry name" value="P-loop containing nucleotide triphosphate hydrolases"/>
    <property type="match status" value="1"/>
</dbReference>
<dbReference type="GO" id="GO:0015413">
    <property type="term" value="F:ABC-type nickel transporter activity"/>
    <property type="evidence" value="ECO:0007669"/>
    <property type="project" value="UniProtKB-EC"/>
</dbReference>
<comment type="similarity">
    <text evidence="2">Belongs to the ABC transporter superfamily.</text>
</comment>
<dbReference type="InterPro" id="IPR050388">
    <property type="entry name" value="ABC_Ni/Peptide_Import"/>
</dbReference>
<dbReference type="RefSeq" id="WP_071946414.1">
    <property type="nucleotide sequence ID" value="NZ_CP018139.1"/>
</dbReference>
<dbReference type="GO" id="GO:0015833">
    <property type="term" value="P:peptide transport"/>
    <property type="evidence" value="ECO:0007669"/>
    <property type="project" value="InterPro"/>
</dbReference>
<keyword evidence="5" id="KW-0547">Nucleotide-binding</keyword>
<evidence type="ECO:0000256" key="8">
    <source>
        <dbReference type="ARBA" id="ARBA00023065"/>
    </source>
</evidence>
<evidence type="ECO:0000256" key="3">
    <source>
        <dbReference type="ARBA" id="ARBA00022448"/>
    </source>
</evidence>
<evidence type="ECO:0000256" key="1">
    <source>
        <dbReference type="ARBA" id="ARBA00004417"/>
    </source>
</evidence>
<dbReference type="InterPro" id="IPR013563">
    <property type="entry name" value="Oligopep_ABC_C"/>
</dbReference>
<dbReference type="SUPFAM" id="SSF52540">
    <property type="entry name" value="P-loop containing nucleoside triphosphate hydrolases"/>
    <property type="match status" value="1"/>
</dbReference>
<dbReference type="GO" id="GO:0005524">
    <property type="term" value="F:ATP binding"/>
    <property type="evidence" value="ECO:0007669"/>
    <property type="project" value="UniProtKB-KW"/>
</dbReference>
<dbReference type="EC" id="7.2.2.11" evidence="11"/>
<reference evidence="16" key="1">
    <citation type="submission" date="2016-11" db="EMBL/GenBank/DDBJ databases">
        <title>Halolamina sediminis sp. nov., an extremely halophilic archaeon isolated from solar salt.</title>
        <authorList>
            <person name="Koh H.-W."/>
            <person name="Rani S."/>
            <person name="Park S.-J."/>
        </authorList>
    </citation>
    <scope>NUCLEOTIDE SEQUENCE [LARGE SCALE GENOMIC DNA]</scope>
    <source>
        <strain evidence="16">Hb3</strain>
    </source>
</reference>
<comment type="subunit">
    <text evidence="10">The complex is composed of two ATP-binding proteins (NikD and NikE), two transmembrane proteins (NikB and NikC) and a solute-binding protein (NikA).</text>
</comment>
<keyword evidence="3" id="KW-0813">Transport</keyword>
<comment type="catalytic activity">
    <reaction evidence="13">
        <text>Ni(2+)(out) + ATP + H2O = Ni(2+)(in) + ADP + phosphate + H(+)</text>
        <dbReference type="Rhea" id="RHEA:15557"/>
        <dbReference type="ChEBI" id="CHEBI:15377"/>
        <dbReference type="ChEBI" id="CHEBI:15378"/>
        <dbReference type="ChEBI" id="CHEBI:30616"/>
        <dbReference type="ChEBI" id="CHEBI:43474"/>
        <dbReference type="ChEBI" id="CHEBI:49786"/>
        <dbReference type="ChEBI" id="CHEBI:456216"/>
        <dbReference type="EC" id="7.2.2.11"/>
    </reaction>
    <physiologicalReaction direction="left-to-right" evidence="13">
        <dbReference type="Rhea" id="RHEA:15558"/>
    </physiologicalReaction>
</comment>
<evidence type="ECO:0000256" key="9">
    <source>
        <dbReference type="ARBA" id="ARBA00023136"/>
    </source>
</evidence>
<evidence type="ECO:0000313" key="15">
    <source>
        <dbReference type="EMBL" id="APE32345.1"/>
    </source>
</evidence>
<dbReference type="InterPro" id="IPR027417">
    <property type="entry name" value="P-loop_NTPase"/>
</dbReference>
<dbReference type="FunFam" id="3.40.50.300:FF:000016">
    <property type="entry name" value="Oligopeptide ABC transporter ATP-binding component"/>
    <property type="match status" value="1"/>
</dbReference>
<feature type="domain" description="ABC transporter" evidence="14">
    <location>
        <begin position="6"/>
        <end position="256"/>
    </location>
</feature>
<name>A0A1J0VK04_9GAMM</name>
<evidence type="ECO:0000313" key="16">
    <source>
        <dbReference type="Proteomes" id="UP000181985"/>
    </source>
</evidence>
<sequence>MKMLDVKGLNVSFALDSSSINICSDVSFSLAQGKVLGLIGESGSGKTITCKAILDLLPENAEVEAQEISFKGQNLLGLDQKEFDAMRGTAMAMIFQDPVGSFNPVKTIGWHFLHAGKRRNLKQYGRGKIFEDAEAALKEVEIANPGEALKKYPHQLSGGMLQRCLIALVLFLKPSLIVADEPTTNLDNLVERQIVDIFDKLRKKIDASFIFITHDMTIAEQISDEIAVMYAGQIVEHGNTEDIIDNPHHPYTRALINTARELESDVDVLTEIPGDITSGLGVHDKCRFGPRCPLYSAKCDRPIELRHIEKHGQVRCIEAERVGGNV</sequence>
<evidence type="ECO:0000256" key="5">
    <source>
        <dbReference type="ARBA" id="ARBA00022741"/>
    </source>
</evidence>
<dbReference type="PROSITE" id="PS50893">
    <property type="entry name" value="ABC_TRANSPORTER_2"/>
    <property type="match status" value="1"/>
</dbReference>
<keyword evidence="8" id="KW-0406">Ion transport</keyword>
<keyword evidence="9" id="KW-0472">Membrane</keyword>
<protein>
    <recommendedName>
        <fullName evidence="12">Nickel import system ATP-binding protein NikD</fullName>
        <ecNumber evidence="11">7.2.2.11</ecNumber>
    </recommendedName>
</protein>
<keyword evidence="6" id="KW-0067">ATP-binding</keyword>
<proteinExistence type="inferred from homology"/>
<dbReference type="Proteomes" id="UP000181985">
    <property type="component" value="Chromosome"/>
</dbReference>
<dbReference type="CDD" id="cd03257">
    <property type="entry name" value="ABC_NikE_OppD_transporters"/>
    <property type="match status" value="1"/>
</dbReference>
<keyword evidence="4" id="KW-1003">Cell membrane</keyword>
<evidence type="ECO:0000256" key="13">
    <source>
        <dbReference type="ARBA" id="ARBA00048610"/>
    </source>
</evidence>
<dbReference type="EMBL" id="CP018139">
    <property type="protein sequence ID" value="APE32345.1"/>
    <property type="molecule type" value="Genomic_DNA"/>
</dbReference>
<evidence type="ECO:0000256" key="11">
    <source>
        <dbReference type="ARBA" id="ARBA00039098"/>
    </source>
</evidence>
<evidence type="ECO:0000256" key="4">
    <source>
        <dbReference type="ARBA" id="ARBA00022475"/>
    </source>
</evidence>
<accession>A0A1J0VK04</accession>
<evidence type="ECO:0000259" key="14">
    <source>
        <dbReference type="PROSITE" id="PS50893"/>
    </source>
</evidence>